<gene>
    <name evidence="3" type="ORF">TASK_LOCUS694</name>
</gene>
<dbReference type="WBParaSite" id="TASK_0000069301-mRNA-1">
    <property type="protein sequence ID" value="TASK_0000069301-mRNA-1"/>
    <property type="gene ID" value="TASK_0000069301"/>
</dbReference>
<accession>A0A158R6Q3</accession>
<name>A0A158R6Q3_TAEAS</name>
<evidence type="ECO:0000256" key="1">
    <source>
        <dbReference type="SAM" id="MobiDB-lite"/>
    </source>
</evidence>
<feature type="signal peptide" evidence="2">
    <location>
        <begin position="1"/>
        <end position="20"/>
    </location>
</feature>
<evidence type="ECO:0000256" key="2">
    <source>
        <dbReference type="SAM" id="SignalP"/>
    </source>
</evidence>
<protein>
    <submittedName>
        <fullName evidence="5">SSD domain-containing protein</fullName>
    </submittedName>
</protein>
<dbReference type="EMBL" id="UYRS01000099">
    <property type="protein sequence ID" value="VDK21530.1"/>
    <property type="molecule type" value="Genomic_DNA"/>
</dbReference>
<keyword evidence="4" id="KW-1185">Reference proteome</keyword>
<dbReference type="Proteomes" id="UP000282613">
    <property type="component" value="Unassembled WGS sequence"/>
</dbReference>
<sequence length="1054" mass="117235">MVTSLQSGLLSGATAVFTWATDVYDCGFLNDFFMVTSNSTIVQRKTSPRQTFLEAIRQNLFSGGRHNLEVYRWLPADLQDGDEASQQVAILTGVTILFALLLLLFPLALLIVSCSCSCCCKRNKSDEKFTTQMATQGSPQKDKEIFQDSYLLEKLHAQALEMSKSSEKSANRLIIHHVAIFVIIFALLLALLVMICILFDTGNLVIDILAEDQSTSTHATFDANNFNLLGGLNYVFAQTLDFLVSGTASGDSSSTKFLVQVNSTFMTLLEGCVSIAVDDLLQKYGVQQLVQTGTQLQNALNVVKANMEIIRLNNREVSASISSLVGQFKVYYDFIVPELKNACAIDMGIEIAALCTSLQNRSSILLIQFNASAINVDPPAVLNFILNELGVDLTVILNQFSQFTAKILEFKDQILAQVSGFFDLNSFFSSVTQIWSVVANETTELNATFAQLTRQLEQGVRNSRPVINAMVYTPITIFLGIFLAYLVIAVLYVVEARNTKLFYIDGNAANTSSHVCNNCGNLIHAVLFIVFFITTSVFIIVFLPTCVLLVSNGCAYLTDQRGVAQSDYVLNSFMATELWPPVVEQVLASIKGSAREFLVLPSPTNIINAATVLCGREMRSAQMGLLGAVGWTSLVNVTALLNTKEVANKFTEGEEKVKEMIIKLDLASLIPKDLDKIGETAQNLTKYFDSMDYQSSIDELSSGRLPLIKFTSFADDIEDLVQKIRKLGLPVSPILEKVVGQIRLSLKELLPLKAKVKLLQDAFVAVQTRRNLTVGVEYLVDGIKTVKLTFNNKTSLLAPVSQVYWQLVNKFKVDLNVNLTSVVTTFVQGLFPCPQLHAASSALLNMVCRQNGGVARLFTWFYTLAITVAIATLLCFGLFYLDFIQSHHFRRLRNKPYQPHTFPNPPQDRYVFMPSINCAPPPATQSSLSPYCPKPQSQPQHQQSFRLAAPIPSNYEHADRREIGTQGLSRYHNSIVESEERLENEAPSYRPVPLPRNGKPYLLSVFGEVKEEQEEDQEQGRNEEDELAEEKGEEQMEAESHEEEPQHQTYDHDI</sequence>
<feature type="compositionally biased region" description="Basic and acidic residues" evidence="1">
    <location>
        <begin position="1043"/>
        <end position="1054"/>
    </location>
</feature>
<dbReference type="OrthoDB" id="6271936at2759"/>
<dbReference type="AlphaFoldDB" id="A0A158R6Q3"/>
<feature type="region of interest" description="Disordered" evidence="1">
    <location>
        <begin position="921"/>
        <end position="943"/>
    </location>
</feature>
<feature type="region of interest" description="Disordered" evidence="1">
    <location>
        <begin position="979"/>
        <end position="1054"/>
    </location>
</feature>
<keyword evidence="2" id="KW-0732">Signal</keyword>
<feature type="compositionally biased region" description="Acidic residues" evidence="1">
    <location>
        <begin position="1011"/>
        <end position="1028"/>
    </location>
</feature>
<feature type="chain" id="PRO_5043135836" evidence="2">
    <location>
        <begin position="21"/>
        <end position="1054"/>
    </location>
</feature>
<reference evidence="5" key="1">
    <citation type="submission" date="2016-04" db="UniProtKB">
        <authorList>
            <consortium name="WormBaseParasite"/>
        </authorList>
    </citation>
    <scope>IDENTIFICATION</scope>
</reference>
<evidence type="ECO:0000313" key="3">
    <source>
        <dbReference type="EMBL" id="VDK21530.1"/>
    </source>
</evidence>
<proteinExistence type="predicted"/>
<organism evidence="5">
    <name type="scientific">Taenia asiatica</name>
    <name type="common">Asian tapeworm</name>
    <dbReference type="NCBI Taxonomy" id="60517"/>
    <lineage>
        <taxon>Eukaryota</taxon>
        <taxon>Metazoa</taxon>
        <taxon>Spiralia</taxon>
        <taxon>Lophotrochozoa</taxon>
        <taxon>Platyhelminthes</taxon>
        <taxon>Cestoda</taxon>
        <taxon>Eucestoda</taxon>
        <taxon>Cyclophyllidea</taxon>
        <taxon>Taeniidae</taxon>
        <taxon>Taenia</taxon>
    </lineage>
</organism>
<evidence type="ECO:0000313" key="4">
    <source>
        <dbReference type="Proteomes" id="UP000282613"/>
    </source>
</evidence>
<reference evidence="3 4" key="2">
    <citation type="submission" date="2018-11" db="EMBL/GenBank/DDBJ databases">
        <authorList>
            <consortium name="Pathogen Informatics"/>
        </authorList>
    </citation>
    <scope>NUCLEOTIDE SEQUENCE [LARGE SCALE GENOMIC DNA]</scope>
</reference>
<evidence type="ECO:0000313" key="5">
    <source>
        <dbReference type="WBParaSite" id="TASK_0000069301-mRNA-1"/>
    </source>
</evidence>